<reference evidence="2" key="1">
    <citation type="journal article" date="2013" name="Genome Biol.">
        <title>Comparative genomics of the core and accessory genomes of 48 Sinorhizobium strains comprising five genospecies.</title>
        <authorList>
            <person name="Sugawara M."/>
            <person name="Epstein B."/>
            <person name="Badgley B.D."/>
            <person name="Unno T."/>
            <person name="Xu L."/>
            <person name="Reese J."/>
            <person name="Gyaneshwar P."/>
            <person name="Denny R."/>
            <person name="Mudge J."/>
            <person name="Bharti A.K."/>
            <person name="Farmer A.D."/>
            <person name="May G.D."/>
            <person name="Woodward J.E."/>
            <person name="Medigue C."/>
            <person name="Vallenet D."/>
            <person name="Lajus A."/>
            <person name="Rouy Z."/>
            <person name="Martinez-Vaz B."/>
            <person name="Tiffin P."/>
            <person name="Young N.D."/>
            <person name="Sadowsky M.J."/>
        </authorList>
    </citation>
    <scope>NUCLEOTIDE SEQUENCE</scope>
    <source>
        <strain evidence="2">M30</strain>
    </source>
</reference>
<organism evidence="2">
    <name type="scientific">Rhizobium meliloti</name>
    <name type="common">Ensifer meliloti</name>
    <name type="synonym">Sinorhizobium meliloti</name>
    <dbReference type="NCBI Taxonomy" id="382"/>
    <lineage>
        <taxon>Bacteria</taxon>
        <taxon>Pseudomonadati</taxon>
        <taxon>Pseudomonadota</taxon>
        <taxon>Alphaproteobacteria</taxon>
        <taxon>Hyphomicrobiales</taxon>
        <taxon>Rhizobiaceae</taxon>
        <taxon>Sinorhizobium/Ensifer group</taxon>
        <taxon>Sinorhizobium</taxon>
    </lineage>
</organism>
<dbReference type="InterPro" id="IPR014914">
    <property type="entry name" value="RES_dom"/>
</dbReference>
<dbReference type="Pfam" id="PF08808">
    <property type="entry name" value="RES"/>
    <property type="match status" value="1"/>
</dbReference>
<dbReference type="AlphaFoldDB" id="A0A6A7ZS24"/>
<dbReference type="RefSeq" id="WP_086017686.1">
    <property type="nucleotide sequence ID" value="NZ_CP021800.1"/>
</dbReference>
<evidence type="ECO:0000313" key="2">
    <source>
        <dbReference type="EMBL" id="MQW05753.1"/>
    </source>
</evidence>
<gene>
    <name evidence="2" type="ORF">GHK45_18985</name>
</gene>
<name>A0A6A7ZS24_RHIML</name>
<feature type="domain" description="RES" evidence="1">
    <location>
        <begin position="27"/>
        <end position="98"/>
    </location>
</feature>
<sequence length="128" mass="14522">MPAYTAPTARFPSGLRIAALDAGDVVVRVHQKIHGAIFFGPAPGATPQGRFDAPAGQYRLLYVAQRLEGAFVETVLRRPANRIVRRAFVEERMWTPLRLHRQLERDAFRRNRKGDSFFCANQIHHSGR</sequence>
<comment type="caution">
    <text evidence="2">The sequence shown here is derived from an EMBL/GenBank/DDBJ whole genome shotgun (WGS) entry which is preliminary data.</text>
</comment>
<evidence type="ECO:0000259" key="1">
    <source>
        <dbReference type="Pfam" id="PF08808"/>
    </source>
</evidence>
<protein>
    <submittedName>
        <fullName evidence="2">RES domain-containing protein</fullName>
    </submittedName>
</protein>
<proteinExistence type="predicted"/>
<accession>A0A6A7ZS24</accession>
<dbReference type="EMBL" id="WISP01000143">
    <property type="protein sequence ID" value="MQW05753.1"/>
    <property type="molecule type" value="Genomic_DNA"/>
</dbReference>